<gene>
    <name evidence="1" type="ORF">GWI33_004032</name>
</gene>
<protein>
    <submittedName>
        <fullName evidence="1">Uncharacterized protein</fullName>
    </submittedName>
</protein>
<keyword evidence="2" id="KW-1185">Reference proteome</keyword>
<comment type="caution">
    <text evidence="1">The sequence shown here is derived from an EMBL/GenBank/DDBJ whole genome shotgun (WGS) entry which is preliminary data.</text>
</comment>
<name>A0A834MIZ2_RHYFE</name>
<reference evidence="1" key="1">
    <citation type="submission" date="2020-08" db="EMBL/GenBank/DDBJ databases">
        <title>Genome sequencing and assembly of the red palm weevil Rhynchophorus ferrugineus.</title>
        <authorList>
            <person name="Dias G.B."/>
            <person name="Bergman C.M."/>
            <person name="Manee M."/>
        </authorList>
    </citation>
    <scope>NUCLEOTIDE SEQUENCE</scope>
    <source>
        <strain evidence="1">AA-2017</strain>
        <tissue evidence="1">Whole larva</tissue>
    </source>
</reference>
<dbReference type="AlphaFoldDB" id="A0A834MIZ2"/>
<organism evidence="1 2">
    <name type="scientific">Rhynchophorus ferrugineus</name>
    <name type="common">Red palm weevil</name>
    <name type="synonym">Curculio ferrugineus</name>
    <dbReference type="NCBI Taxonomy" id="354439"/>
    <lineage>
        <taxon>Eukaryota</taxon>
        <taxon>Metazoa</taxon>
        <taxon>Ecdysozoa</taxon>
        <taxon>Arthropoda</taxon>
        <taxon>Hexapoda</taxon>
        <taxon>Insecta</taxon>
        <taxon>Pterygota</taxon>
        <taxon>Neoptera</taxon>
        <taxon>Endopterygota</taxon>
        <taxon>Coleoptera</taxon>
        <taxon>Polyphaga</taxon>
        <taxon>Cucujiformia</taxon>
        <taxon>Curculionidae</taxon>
        <taxon>Dryophthorinae</taxon>
        <taxon>Rhynchophorus</taxon>
    </lineage>
</organism>
<dbReference type="EMBL" id="JAACXV010000213">
    <property type="protein sequence ID" value="KAF7281910.1"/>
    <property type="molecule type" value="Genomic_DNA"/>
</dbReference>
<proteinExistence type="predicted"/>
<evidence type="ECO:0000313" key="2">
    <source>
        <dbReference type="Proteomes" id="UP000625711"/>
    </source>
</evidence>
<evidence type="ECO:0000313" key="1">
    <source>
        <dbReference type="EMBL" id="KAF7281910.1"/>
    </source>
</evidence>
<sequence length="115" mass="12904">MDKTNIFSRGRIAICNSSSALGDGVYFIIVSSFQAFTPTRIPNKSASKQDIRLKKGLSCVRKSKQSKLAGKSYCCMTTLDLMHATHSTDLALFNHYLSIQHFLVEKLDARQNRKC</sequence>
<dbReference type="Proteomes" id="UP000625711">
    <property type="component" value="Unassembled WGS sequence"/>
</dbReference>
<accession>A0A834MIZ2</accession>